<evidence type="ECO:0000259" key="7">
    <source>
        <dbReference type="Pfam" id="PF08281"/>
    </source>
</evidence>
<dbReference type="Gene3D" id="1.10.1740.10">
    <property type="match status" value="1"/>
</dbReference>
<dbReference type="Proteomes" id="UP001589858">
    <property type="component" value="Unassembled WGS sequence"/>
</dbReference>
<keyword evidence="2" id="KW-0805">Transcription regulation</keyword>
<dbReference type="RefSeq" id="WP_267221804.1">
    <property type="nucleotide sequence ID" value="NZ_JAPCWC010000012.1"/>
</dbReference>
<evidence type="ECO:0000313" key="8">
    <source>
        <dbReference type="EMBL" id="MFC0686297.1"/>
    </source>
</evidence>
<feature type="compositionally biased region" description="Basic residues" evidence="5">
    <location>
        <begin position="184"/>
        <end position="198"/>
    </location>
</feature>
<accession>A0ABV6SAN5</accession>
<sequence>MTDDGEERLLHLVGWVGRHILPHERPLRKWLRSAFPTIDVDDVVQEAYCRISQLDRVDHIDDPARYLFRTARNIVLEQLRRERVVRIEAASGLVEMENVLVDEFSPERIAAGRSALQRVERLIDALPERARQIFRLRKIEDVPQREIAARLGLSENVVENEVARGLRRILQQMTEDEQSEMPLRRKPARLRREVRKQP</sequence>
<reference evidence="8 9" key="1">
    <citation type="submission" date="2024-09" db="EMBL/GenBank/DDBJ databases">
        <authorList>
            <person name="Sun Q."/>
            <person name="Mori K."/>
        </authorList>
    </citation>
    <scope>NUCLEOTIDE SEQUENCE [LARGE SCALE GENOMIC DNA]</scope>
    <source>
        <strain evidence="8 9">CICC 11035S</strain>
    </source>
</reference>
<keyword evidence="9" id="KW-1185">Reference proteome</keyword>
<name>A0ABV6SAN5_9SPHN</name>
<dbReference type="PANTHER" id="PTHR43133:SF63">
    <property type="entry name" value="RNA POLYMERASE SIGMA FACTOR FECI-RELATED"/>
    <property type="match status" value="1"/>
</dbReference>
<dbReference type="SUPFAM" id="SSF88659">
    <property type="entry name" value="Sigma3 and sigma4 domains of RNA polymerase sigma factors"/>
    <property type="match status" value="1"/>
</dbReference>
<keyword evidence="4" id="KW-0804">Transcription</keyword>
<feature type="domain" description="RNA polymerase sigma-70 region 2" evidence="6">
    <location>
        <begin position="23"/>
        <end position="83"/>
    </location>
</feature>
<dbReference type="Pfam" id="PF08281">
    <property type="entry name" value="Sigma70_r4_2"/>
    <property type="match status" value="1"/>
</dbReference>
<proteinExistence type="inferred from homology"/>
<evidence type="ECO:0000256" key="4">
    <source>
        <dbReference type="ARBA" id="ARBA00023163"/>
    </source>
</evidence>
<gene>
    <name evidence="8" type="ORF">ACFFF8_17050</name>
</gene>
<dbReference type="PANTHER" id="PTHR43133">
    <property type="entry name" value="RNA POLYMERASE ECF-TYPE SIGMA FACTO"/>
    <property type="match status" value="1"/>
</dbReference>
<feature type="domain" description="RNA polymerase sigma factor 70 region 4 type 2" evidence="7">
    <location>
        <begin position="117"/>
        <end position="169"/>
    </location>
</feature>
<dbReference type="InterPro" id="IPR013324">
    <property type="entry name" value="RNA_pol_sigma_r3/r4-like"/>
</dbReference>
<evidence type="ECO:0000313" key="9">
    <source>
        <dbReference type="Proteomes" id="UP001589858"/>
    </source>
</evidence>
<evidence type="ECO:0000256" key="1">
    <source>
        <dbReference type="ARBA" id="ARBA00010641"/>
    </source>
</evidence>
<evidence type="ECO:0000259" key="6">
    <source>
        <dbReference type="Pfam" id="PF04542"/>
    </source>
</evidence>
<dbReference type="InterPro" id="IPR013325">
    <property type="entry name" value="RNA_pol_sigma_r2"/>
</dbReference>
<evidence type="ECO:0000256" key="2">
    <source>
        <dbReference type="ARBA" id="ARBA00023015"/>
    </source>
</evidence>
<dbReference type="Pfam" id="PF04542">
    <property type="entry name" value="Sigma70_r2"/>
    <property type="match status" value="1"/>
</dbReference>
<keyword evidence="3" id="KW-0731">Sigma factor</keyword>
<evidence type="ECO:0000256" key="3">
    <source>
        <dbReference type="ARBA" id="ARBA00023082"/>
    </source>
</evidence>
<protein>
    <submittedName>
        <fullName evidence="8">RNA polymerase sigma factor</fullName>
    </submittedName>
</protein>
<dbReference type="InterPro" id="IPR014284">
    <property type="entry name" value="RNA_pol_sigma-70_dom"/>
</dbReference>
<dbReference type="Gene3D" id="1.10.10.10">
    <property type="entry name" value="Winged helix-like DNA-binding domain superfamily/Winged helix DNA-binding domain"/>
    <property type="match status" value="1"/>
</dbReference>
<comment type="caution">
    <text evidence="8">The sequence shown here is derived from an EMBL/GenBank/DDBJ whole genome shotgun (WGS) entry which is preliminary data.</text>
</comment>
<dbReference type="CDD" id="cd06171">
    <property type="entry name" value="Sigma70_r4"/>
    <property type="match status" value="1"/>
</dbReference>
<organism evidence="8 9">
    <name type="scientific">Novosphingobium clariflavum</name>
    <dbReference type="NCBI Taxonomy" id="2029884"/>
    <lineage>
        <taxon>Bacteria</taxon>
        <taxon>Pseudomonadati</taxon>
        <taxon>Pseudomonadota</taxon>
        <taxon>Alphaproteobacteria</taxon>
        <taxon>Sphingomonadales</taxon>
        <taxon>Sphingomonadaceae</taxon>
        <taxon>Novosphingobium</taxon>
    </lineage>
</organism>
<dbReference type="InterPro" id="IPR039425">
    <property type="entry name" value="RNA_pol_sigma-70-like"/>
</dbReference>
<comment type="similarity">
    <text evidence="1">Belongs to the sigma-70 factor family. ECF subfamily.</text>
</comment>
<dbReference type="NCBIfam" id="TIGR02937">
    <property type="entry name" value="sigma70-ECF"/>
    <property type="match status" value="1"/>
</dbReference>
<dbReference type="InterPro" id="IPR007627">
    <property type="entry name" value="RNA_pol_sigma70_r2"/>
</dbReference>
<feature type="region of interest" description="Disordered" evidence="5">
    <location>
        <begin position="175"/>
        <end position="198"/>
    </location>
</feature>
<dbReference type="InterPro" id="IPR013249">
    <property type="entry name" value="RNA_pol_sigma70_r4_t2"/>
</dbReference>
<dbReference type="EMBL" id="JBHLTM010000064">
    <property type="protein sequence ID" value="MFC0686297.1"/>
    <property type="molecule type" value="Genomic_DNA"/>
</dbReference>
<dbReference type="InterPro" id="IPR036388">
    <property type="entry name" value="WH-like_DNA-bd_sf"/>
</dbReference>
<dbReference type="SUPFAM" id="SSF88946">
    <property type="entry name" value="Sigma2 domain of RNA polymerase sigma factors"/>
    <property type="match status" value="1"/>
</dbReference>
<evidence type="ECO:0000256" key="5">
    <source>
        <dbReference type="SAM" id="MobiDB-lite"/>
    </source>
</evidence>